<dbReference type="PATRIC" id="fig|294.195.peg.4276"/>
<dbReference type="SUPFAM" id="SSF56281">
    <property type="entry name" value="Metallo-hydrolase/oxidoreductase"/>
    <property type="match status" value="1"/>
</dbReference>
<proteinExistence type="predicted"/>
<dbReference type="InterPro" id="IPR036866">
    <property type="entry name" value="RibonucZ/Hydroxyglut_hydro"/>
</dbReference>
<comment type="caution">
    <text evidence="1">The sequence shown here is derived from an EMBL/GenBank/DDBJ whole genome shotgun (WGS) entry which is preliminary data.</text>
</comment>
<evidence type="ECO:0000313" key="2">
    <source>
        <dbReference type="Proteomes" id="UP000063434"/>
    </source>
</evidence>
<dbReference type="EMBL" id="LCYC01000049">
    <property type="protein sequence ID" value="KWV73106.1"/>
    <property type="molecule type" value="Genomic_DNA"/>
</dbReference>
<name>A0A120FYH4_PSEFL</name>
<organism evidence="1 2">
    <name type="scientific">Pseudomonas fluorescens</name>
    <dbReference type="NCBI Taxonomy" id="294"/>
    <lineage>
        <taxon>Bacteria</taxon>
        <taxon>Pseudomonadati</taxon>
        <taxon>Pseudomonadota</taxon>
        <taxon>Gammaproteobacteria</taxon>
        <taxon>Pseudomonadales</taxon>
        <taxon>Pseudomonadaceae</taxon>
        <taxon>Pseudomonas</taxon>
    </lineage>
</organism>
<dbReference type="AlphaFoldDB" id="A0A120FYH4"/>
<sequence length="478" mass="53145">MKDHDSMKPRRKTFKALVDIERDGDEDGWVTFDCFSRRISRSGFYGPKRIGGLLTLRLPLMSLVQRFPTIEDSESQWVQLIVASHANEKSVEALVVMFGDNAEPVVLHICDITPLQLSQEENDAFMLTNAPRSPETLITGVLDFSLQHAGELSVAAYDVGQGNCNAIIDEFEHPRVFFDLGWAPNFHAWTRPPRQPNFFSCDDVRVAPVVLSHWDMDHWSYAIARSQYNPASLTTRHEWNPKALARFWIARAPERPEHQVSPLALSFYEALTNKQLMPGISAMLLWPDDCAHIRFSEGWLEACEPTLPTPSDRNNTGIAMFVQQKGQGPAILMTGDADFPSIPSLTSNQQLELAGMVAPHHGSKITMTSVPRPKPGTPMRLVLSVGKGNGYGHPTQASLNAYQAAGWHGTAVLTQDRQICRDAHRHKHAHGNVILKFSVNTPDPLCSCWRVLMGGLCMTPSIAPTVPPIAGVKPVRLR</sequence>
<dbReference type="RefSeq" id="WP_056787485.1">
    <property type="nucleotide sequence ID" value="NZ_LCYC01000049.1"/>
</dbReference>
<dbReference type="InterPro" id="IPR052159">
    <property type="entry name" value="Competence_DNA_uptake"/>
</dbReference>
<dbReference type="PANTHER" id="PTHR30619:SF1">
    <property type="entry name" value="RECOMBINATION PROTEIN 2"/>
    <property type="match status" value="1"/>
</dbReference>
<protein>
    <submittedName>
        <fullName evidence="1">Uncharacterized protein</fullName>
    </submittedName>
</protein>
<dbReference type="Gene3D" id="3.60.15.10">
    <property type="entry name" value="Ribonuclease Z/Hydroxyacylglutathione hydrolase-like"/>
    <property type="match status" value="1"/>
</dbReference>
<gene>
    <name evidence="1" type="ORF">PFL603g_04001</name>
</gene>
<accession>A0A120FYH4</accession>
<dbReference type="Proteomes" id="UP000063434">
    <property type="component" value="Unassembled WGS sequence"/>
</dbReference>
<evidence type="ECO:0000313" key="1">
    <source>
        <dbReference type="EMBL" id="KWV73106.1"/>
    </source>
</evidence>
<dbReference type="PANTHER" id="PTHR30619">
    <property type="entry name" value="DNA INTERNALIZATION/COMPETENCE PROTEIN COMEC/REC2"/>
    <property type="match status" value="1"/>
</dbReference>
<reference evidence="1 2" key="1">
    <citation type="submission" date="2015-05" db="EMBL/GenBank/DDBJ databases">
        <title>A genomic and transcriptomic approach to investigate the blue pigment phenotype in Pseudomonas fluorescens.</title>
        <authorList>
            <person name="Andreani N.A."/>
            <person name="Cardazzo B."/>
        </authorList>
    </citation>
    <scope>NUCLEOTIDE SEQUENCE [LARGE SCALE GENOMIC DNA]</scope>
    <source>
        <strain evidence="1 2">Ps_40</strain>
    </source>
</reference>